<dbReference type="InterPro" id="IPR000847">
    <property type="entry name" value="LysR_HTH_N"/>
</dbReference>
<dbReference type="PROSITE" id="PS50931">
    <property type="entry name" value="HTH_LYSR"/>
    <property type="match status" value="1"/>
</dbReference>
<dbReference type="PRINTS" id="PR00039">
    <property type="entry name" value="HTHLYSR"/>
</dbReference>
<evidence type="ECO:0000256" key="3">
    <source>
        <dbReference type="ARBA" id="ARBA00023125"/>
    </source>
</evidence>
<organism evidence="6 7">
    <name type="scientific">Parahaliea mediterranea</name>
    <dbReference type="NCBI Taxonomy" id="651086"/>
    <lineage>
        <taxon>Bacteria</taxon>
        <taxon>Pseudomonadati</taxon>
        <taxon>Pseudomonadota</taxon>
        <taxon>Gammaproteobacteria</taxon>
        <taxon>Cellvibrionales</taxon>
        <taxon>Halieaceae</taxon>
        <taxon>Parahaliea</taxon>
    </lineage>
</organism>
<dbReference type="InterPro" id="IPR058163">
    <property type="entry name" value="LysR-type_TF_proteobact-type"/>
</dbReference>
<comment type="similarity">
    <text evidence="1">Belongs to the LysR transcriptional regulatory family.</text>
</comment>
<dbReference type="SUPFAM" id="SSF53850">
    <property type="entry name" value="Periplasmic binding protein-like II"/>
    <property type="match status" value="1"/>
</dbReference>
<dbReference type="EMBL" id="JAFKCZ010000006">
    <property type="protein sequence ID" value="MBN7796887.1"/>
    <property type="molecule type" value="Genomic_DNA"/>
</dbReference>
<gene>
    <name evidence="6" type="ORF">JYP50_09810</name>
</gene>
<proteinExistence type="inferred from homology"/>
<dbReference type="Pfam" id="PF00126">
    <property type="entry name" value="HTH_1"/>
    <property type="match status" value="1"/>
</dbReference>
<evidence type="ECO:0000313" key="7">
    <source>
        <dbReference type="Proteomes" id="UP000664303"/>
    </source>
</evidence>
<keyword evidence="4" id="KW-0804">Transcription</keyword>
<name>A0A939DG50_9GAMM</name>
<dbReference type="GO" id="GO:0003700">
    <property type="term" value="F:DNA-binding transcription factor activity"/>
    <property type="evidence" value="ECO:0007669"/>
    <property type="project" value="InterPro"/>
</dbReference>
<evidence type="ECO:0000313" key="6">
    <source>
        <dbReference type="EMBL" id="MBN7796887.1"/>
    </source>
</evidence>
<dbReference type="Gene3D" id="1.10.10.10">
    <property type="entry name" value="Winged helix-like DNA-binding domain superfamily/Winged helix DNA-binding domain"/>
    <property type="match status" value="1"/>
</dbReference>
<dbReference type="SUPFAM" id="SSF46785">
    <property type="entry name" value="Winged helix' DNA-binding domain"/>
    <property type="match status" value="1"/>
</dbReference>
<dbReference type="PANTHER" id="PTHR30537:SF74">
    <property type="entry name" value="HTH-TYPE TRANSCRIPTIONAL REGULATOR TRPI"/>
    <property type="match status" value="1"/>
</dbReference>
<dbReference type="GO" id="GO:0006351">
    <property type="term" value="P:DNA-templated transcription"/>
    <property type="evidence" value="ECO:0007669"/>
    <property type="project" value="TreeGrafter"/>
</dbReference>
<evidence type="ECO:0000259" key="5">
    <source>
        <dbReference type="PROSITE" id="PS50931"/>
    </source>
</evidence>
<dbReference type="PANTHER" id="PTHR30537">
    <property type="entry name" value="HTH-TYPE TRANSCRIPTIONAL REGULATOR"/>
    <property type="match status" value="1"/>
</dbReference>
<evidence type="ECO:0000256" key="1">
    <source>
        <dbReference type="ARBA" id="ARBA00009437"/>
    </source>
</evidence>
<evidence type="ECO:0000256" key="2">
    <source>
        <dbReference type="ARBA" id="ARBA00023015"/>
    </source>
</evidence>
<dbReference type="InterPro" id="IPR036390">
    <property type="entry name" value="WH_DNA-bd_sf"/>
</dbReference>
<dbReference type="AlphaFoldDB" id="A0A939DG50"/>
<dbReference type="Proteomes" id="UP000664303">
    <property type="component" value="Unassembled WGS sequence"/>
</dbReference>
<protein>
    <submittedName>
        <fullName evidence="6">LysR family transcriptional regulator</fullName>
    </submittedName>
</protein>
<dbReference type="Gene3D" id="3.40.190.10">
    <property type="entry name" value="Periplasmic binding protein-like II"/>
    <property type="match status" value="2"/>
</dbReference>
<evidence type="ECO:0000256" key="4">
    <source>
        <dbReference type="ARBA" id="ARBA00023163"/>
    </source>
</evidence>
<dbReference type="InterPro" id="IPR005119">
    <property type="entry name" value="LysR_subst-bd"/>
</dbReference>
<reference evidence="6" key="1">
    <citation type="submission" date="2021-02" db="EMBL/GenBank/DDBJ databases">
        <title>PHA producing bacteria isolated from coastal sediment in Guangdong, Shenzhen.</title>
        <authorList>
            <person name="Zheng W."/>
            <person name="Yu S."/>
            <person name="Huang Y."/>
        </authorList>
    </citation>
    <scope>NUCLEOTIDE SEQUENCE</scope>
    <source>
        <strain evidence="6">TN14-10</strain>
    </source>
</reference>
<keyword evidence="7" id="KW-1185">Reference proteome</keyword>
<comment type="caution">
    <text evidence="6">The sequence shown here is derived from an EMBL/GenBank/DDBJ whole genome shotgun (WGS) entry which is preliminary data.</text>
</comment>
<dbReference type="RefSeq" id="WP_206560326.1">
    <property type="nucleotide sequence ID" value="NZ_JAFKCZ010000006.1"/>
</dbReference>
<keyword evidence="2" id="KW-0805">Transcription regulation</keyword>
<sequence length="304" mass="33276">MTRQLPSTQALLCFEAVARSGSVTRASEQLHMTQSAVSRQVQTLENLLGTPLFERSRQRLRLNDLGAAYLEQVTGVLEDLRGATQRTRRAATGHLCVGVEPALASSWLIPQLRGFNRDHPHISVELLTDMERLRAGKAQWDIAIVYGEPAWQDRTCIPLMQEMLVAVSTPEVLESGPPMARYADALHYPIVHHTGPFSTSNSWLLAAGLSNTEIQQLPGPRMETFSLVMQCAAQGLGIAFLPTYFVAEALERGNLMRAGDLRLACEQYYYLVLPKQGATPAVAVFSDWLQSLSAPGGSQSSGTA</sequence>
<dbReference type="Pfam" id="PF03466">
    <property type="entry name" value="LysR_substrate"/>
    <property type="match status" value="1"/>
</dbReference>
<dbReference type="GO" id="GO:0043565">
    <property type="term" value="F:sequence-specific DNA binding"/>
    <property type="evidence" value="ECO:0007669"/>
    <property type="project" value="TreeGrafter"/>
</dbReference>
<feature type="domain" description="HTH lysR-type" evidence="5">
    <location>
        <begin position="6"/>
        <end position="63"/>
    </location>
</feature>
<dbReference type="FunFam" id="1.10.10.10:FF:000001">
    <property type="entry name" value="LysR family transcriptional regulator"/>
    <property type="match status" value="1"/>
</dbReference>
<dbReference type="InterPro" id="IPR036388">
    <property type="entry name" value="WH-like_DNA-bd_sf"/>
</dbReference>
<accession>A0A939DG50</accession>
<dbReference type="CDD" id="cd08432">
    <property type="entry name" value="PBP2_GcdR_TrpI_HvrB_AmpR_like"/>
    <property type="match status" value="1"/>
</dbReference>
<keyword evidence="3" id="KW-0238">DNA-binding</keyword>